<dbReference type="Proteomes" id="UP001281147">
    <property type="component" value="Unassembled WGS sequence"/>
</dbReference>
<dbReference type="EMBL" id="JAUTXU010000201">
    <property type="protein sequence ID" value="KAK3699109.1"/>
    <property type="molecule type" value="Genomic_DNA"/>
</dbReference>
<proteinExistence type="predicted"/>
<evidence type="ECO:0000313" key="2">
    <source>
        <dbReference type="Proteomes" id="UP001281147"/>
    </source>
</evidence>
<organism evidence="1 2">
    <name type="scientific">Vermiconidia calcicola</name>
    <dbReference type="NCBI Taxonomy" id="1690605"/>
    <lineage>
        <taxon>Eukaryota</taxon>
        <taxon>Fungi</taxon>
        <taxon>Dikarya</taxon>
        <taxon>Ascomycota</taxon>
        <taxon>Pezizomycotina</taxon>
        <taxon>Dothideomycetes</taxon>
        <taxon>Dothideomycetidae</taxon>
        <taxon>Mycosphaerellales</taxon>
        <taxon>Extremaceae</taxon>
        <taxon>Vermiconidia</taxon>
    </lineage>
</organism>
<gene>
    <name evidence="1" type="ORF">LTR37_016583</name>
</gene>
<accession>A0ACC3MME6</accession>
<reference evidence="1" key="1">
    <citation type="submission" date="2023-07" db="EMBL/GenBank/DDBJ databases">
        <title>Black Yeasts Isolated from many extreme environments.</title>
        <authorList>
            <person name="Coleine C."/>
            <person name="Stajich J.E."/>
            <person name="Selbmann L."/>
        </authorList>
    </citation>
    <scope>NUCLEOTIDE SEQUENCE</scope>
    <source>
        <strain evidence="1">CCFEE 5714</strain>
    </source>
</reference>
<name>A0ACC3MME6_9PEZI</name>
<protein>
    <submittedName>
        <fullName evidence="1">Uncharacterized protein</fullName>
    </submittedName>
</protein>
<keyword evidence="2" id="KW-1185">Reference proteome</keyword>
<comment type="caution">
    <text evidence="1">The sequence shown here is derived from an EMBL/GenBank/DDBJ whole genome shotgun (WGS) entry which is preliminary data.</text>
</comment>
<sequence>MTPPKLETVLASVEKDGIGLIKFNRPKNANALAPQMMSDLLKAFTWALHEPEVKVVVLTGEGKFFCAGMDLVGVPDEGPVLSDQAVDTLSQMHQLLIKAEKVFIAGVTGPAVGWGTSSISLFDLVYSVPDAIFFTPFVKWGLCAEACSSYTFAKVMGRQKASALILAGERMTPQELESAGLVTKVLPRDGFLEEVMKVARRVAAQPEGALRYSKNLMMEPIREGLLAANERECEGLRERGRTSEPREAIAAFEREQKERRGAKLRTV</sequence>
<evidence type="ECO:0000313" key="1">
    <source>
        <dbReference type="EMBL" id="KAK3699109.1"/>
    </source>
</evidence>